<protein>
    <submittedName>
        <fullName evidence="2">Uncharacterized protein</fullName>
    </submittedName>
</protein>
<proteinExistence type="predicted"/>
<evidence type="ECO:0000256" key="1">
    <source>
        <dbReference type="SAM" id="Coils"/>
    </source>
</evidence>
<gene>
    <name evidence="2" type="ORF">Vbra_21023</name>
</gene>
<name>A0A0G4EXQ0_VITBC</name>
<dbReference type="AlphaFoldDB" id="A0A0G4EXQ0"/>
<dbReference type="EMBL" id="CDMY01000336">
    <property type="protein sequence ID" value="CEM03175.1"/>
    <property type="molecule type" value="Genomic_DNA"/>
</dbReference>
<evidence type="ECO:0000313" key="3">
    <source>
        <dbReference type="Proteomes" id="UP000041254"/>
    </source>
</evidence>
<evidence type="ECO:0000313" key="2">
    <source>
        <dbReference type="EMBL" id="CEM03175.1"/>
    </source>
</evidence>
<organism evidence="2 3">
    <name type="scientific">Vitrella brassicaformis (strain CCMP3155)</name>
    <dbReference type="NCBI Taxonomy" id="1169540"/>
    <lineage>
        <taxon>Eukaryota</taxon>
        <taxon>Sar</taxon>
        <taxon>Alveolata</taxon>
        <taxon>Colpodellida</taxon>
        <taxon>Vitrellaceae</taxon>
        <taxon>Vitrella</taxon>
    </lineage>
</organism>
<accession>A0A0G4EXQ0</accession>
<dbReference type="InParanoid" id="A0A0G4EXQ0"/>
<sequence length="654" mass="71989">MAGLEPCISVRFAGDGEADAPLLVKESDARQYKFFQKVLDGEFQEGQQRQVCIEKVTRTAGLVVLQRELDIVKLLTKDNLLDAMIALDYLHFDTDQIFTPRSHQSLLWRIHRRVVVDGWLRDRQLADSLLQSFGKYAFIARFIHQHKDILTGLLPALRNNPDVIRAQWRSCEGGEDDTDDAIKAAVSLVASVGDGLSKGCVDMGRQEIAKFLTDATGSSSLAAAHAASFEADVFTLTLPLTARPFANNQQGSIGRGAYPMTVVGLPHPYTPLATVTSPGLPANAIRDGDARFLLIMLISSLSLSPTCSWLICTARRFREINALAKQLPFAKEGNAYNNQSHGRDAVRPVHVRLAVYADVASWCFTFGRINEGNVAESHVTCFAPDASLEIPNGTAAAARAAQSGDNAGRKAIRLHEMPTVMGGGPMSFNKCNGGGVMEVVPLTLPFQFQLFQRPWESRGSLQNISAESLAQQGAGEARLKDINMKVFIRLFPMRVLALHYLRLCAKEGQWDGVTHMAKSIHREVAVQMLTSLSGVCHHRLPLVLFWASAIGSPPHVFGLTTEVIRQNPAEAAAVLPILLTLPPAVQKTFEKALKEAINPQDEETFAKLHKALVKESADRQCLEAENERLRQENAMLNEQLCRGTKRSRDEMEGR</sequence>
<dbReference type="PhylomeDB" id="A0A0G4EXQ0"/>
<keyword evidence="1" id="KW-0175">Coiled coil</keyword>
<keyword evidence="3" id="KW-1185">Reference proteome</keyword>
<reference evidence="2 3" key="1">
    <citation type="submission" date="2014-11" db="EMBL/GenBank/DDBJ databases">
        <authorList>
            <person name="Zhu J."/>
            <person name="Qi W."/>
            <person name="Song R."/>
        </authorList>
    </citation>
    <scope>NUCLEOTIDE SEQUENCE [LARGE SCALE GENOMIC DNA]</scope>
</reference>
<feature type="coiled-coil region" evidence="1">
    <location>
        <begin position="612"/>
        <end position="642"/>
    </location>
</feature>
<dbReference type="Proteomes" id="UP000041254">
    <property type="component" value="Unassembled WGS sequence"/>
</dbReference>
<dbReference type="VEuPathDB" id="CryptoDB:Vbra_21023"/>